<name>B7HTB2_BACC7</name>
<evidence type="ECO:0000313" key="2">
    <source>
        <dbReference type="Proteomes" id="UP000002214"/>
    </source>
</evidence>
<organism evidence="1 2">
    <name type="scientific">Bacillus cereus (strain AH187)</name>
    <dbReference type="NCBI Taxonomy" id="405534"/>
    <lineage>
        <taxon>Bacteria</taxon>
        <taxon>Bacillati</taxon>
        <taxon>Bacillota</taxon>
        <taxon>Bacilli</taxon>
        <taxon>Bacillales</taxon>
        <taxon>Bacillaceae</taxon>
        <taxon>Bacillus</taxon>
        <taxon>Bacillus cereus group</taxon>
    </lineage>
</organism>
<evidence type="ECO:0000313" key="1">
    <source>
        <dbReference type="EMBL" id="ACJ80263.1"/>
    </source>
</evidence>
<gene>
    <name evidence="1" type="ordered locus">BCAH187_A2731</name>
</gene>
<sequence>MTKKTTKKTPVKGVLNAVGKRVHPYNLYYDTETISSVSSTSK</sequence>
<dbReference type="Proteomes" id="UP000002214">
    <property type="component" value="Chromosome"/>
</dbReference>
<accession>B7HTB2</accession>
<dbReference type="HOGENOM" id="CLU_3265240_0_0_9"/>
<dbReference type="EMBL" id="CP001177">
    <property type="protein sequence ID" value="ACJ80263.1"/>
    <property type="molecule type" value="Genomic_DNA"/>
</dbReference>
<proteinExistence type="predicted"/>
<dbReference type="KEGG" id="bcr:BCAH187_A2731"/>
<protein>
    <submittedName>
        <fullName evidence="1">Uncharacterized protein</fullName>
    </submittedName>
</protein>
<reference evidence="1 2" key="1">
    <citation type="submission" date="2008-10" db="EMBL/GenBank/DDBJ databases">
        <title>Genome sequence of Bacillus cereus AH187.</title>
        <authorList>
            <person name="Dodson R.J."/>
            <person name="Durkin A.S."/>
            <person name="Rosovitz M.J."/>
            <person name="Rasko D.A."/>
            <person name="Kolsto A.B."/>
            <person name="Okstad O.A."/>
            <person name="Ravel J."/>
            <person name="Sutton G."/>
        </authorList>
    </citation>
    <scope>NUCLEOTIDE SEQUENCE [LARGE SCALE GENOMIC DNA]</scope>
    <source>
        <strain evidence="1 2">AH187</strain>
    </source>
</reference>
<dbReference type="AlphaFoldDB" id="B7HTB2"/>